<evidence type="ECO:0000313" key="11">
    <source>
        <dbReference type="EMBL" id="KAK0386803.1"/>
    </source>
</evidence>
<keyword evidence="7" id="KW-1133">Transmembrane helix</keyword>
<reference evidence="11" key="1">
    <citation type="submission" date="2022-10" db="EMBL/GenBank/DDBJ databases">
        <title>Determination and structural analysis of whole genome sequence of Sarocladium strictum F4-1.</title>
        <authorList>
            <person name="Hu L."/>
            <person name="Jiang Y."/>
        </authorList>
    </citation>
    <scope>NUCLEOTIDE SEQUENCE</scope>
    <source>
        <strain evidence="11">F4-1</strain>
    </source>
</reference>
<sequence>MSANEEEASALLDEFELQDARASTLLAKWTRHTLKPRPFGVRRTVYNIAIFFVFTLVVIFIVLLIGAEDYASSDYASSGTAYRLNPQTHRNRPPTTLSFDWTITTGVRAPDGVDKLVYLVNGEFPGPTIESRSGDRLIINVHNSLDQEGVSLHWHGLRLQRQNLMDGAVGFTQCPIPSGKSFAYNFTIGDDEHGTFWWHSHSELQRADGLWGGLVVHSPEEEPADREEHLLMIGDWFHRDQRQVLADYTDASSRGNEPVPDSLLVNGHGRFDCSRAVPARPVNCSPIAVSSLRPLLETTGDNLIRLRVVNVGSIAGFTIGVSNSTMSPVRVDGGFRVHAEPSENIGILYPGERVDLDLATSAMHRRSDLLTIALDEENFKYPNPALEPVQTFAMFNSSSDLTESSQIQLKHFKNEIPALHPERLKAATKATGMPGKAEQLIVLYAKMEKLAHLNYEPVGFINHTSWKPQTPPLLGLNASAWDKNQFVQSISSPPNEPVRVDIVINNLDDGAHPFHLHGHQFYVMASYKEEGRGGWGSYDPSAEDGSEGEQSLEFQVRKDTVSVPRRGYVVISFLADNPGIWALHCHMLVHMARGMMMGLHVSPHGHQALDGLDDRANDLCIV</sequence>
<feature type="domain" description="Plastocyanin-like" evidence="8">
    <location>
        <begin position="227"/>
        <end position="340"/>
    </location>
</feature>
<feature type="transmembrane region" description="Helical" evidence="7">
    <location>
        <begin position="45"/>
        <end position="67"/>
    </location>
</feature>
<evidence type="ECO:0000256" key="3">
    <source>
        <dbReference type="ARBA" id="ARBA00022729"/>
    </source>
</evidence>
<dbReference type="SUPFAM" id="SSF49503">
    <property type="entry name" value="Cupredoxins"/>
    <property type="match status" value="3"/>
</dbReference>
<keyword evidence="12" id="KW-1185">Reference proteome</keyword>
<organism evidence="11 12">
    <name type="scientific">Sarocladium strictum</name>
    <name type="common">Black bundle disease fungus</name>
    <name type="synonym">Acremonium strictum</name>
    <dbReference type="NCBI Taxonomy" id="5046"/>
    <lineage>
        <taxon>Eukaryota</taxon>
        <taxon>Fungi</taxon>
        <taxon>Dikarya</taxon>
        <taxon>Ascomycota</taxon>
        <taxon>Pezizomycotina</taxon>
        <taxon>Sordariomycetes</taxon>
        <taxon>Hypocreomycetidae</taxon>
        <taxon>Hypocreales</taxon>
        <taxon>Sarocladiaceae</taxon>
        <taxon>Sarocladium</taxon>
    </lineage>
</organism>
<evidence type="ECO:0000313" key="12">
    <source>
        <dbReference type="Proteomes" id="UP001175261"/>
    </source>
</evidence>
<dbReference type="CDD" id="cd04205">
    <property type="entry name" value="CuRO_2_LCC_like"/>
    <property type="match status" value="1"/>
</dbReference>
<evidence type="ECO:0000259" key="8">
    <source>
        <dbReference type="Pfam" id="PF00394"/>
    </source>
</evidence>
<evidence type="ECO:0008006" key="13">
    <source>
        <dbReference type="Google" id="ProtNLM"/>
    </source>
</evidence>
<evidence type="ECO:0000256" key="5">
    <source>
        <dbReference type="ARBA" id="ARBA00023008"/>
    </source>
</evidence>
<evidence type="ECO:0000259" key="9">
    <source>
        <dbReference type="Pfam" id="PF07731"/>
    </source>
</evidence>
<dbReference type="InterPro" id="IPR033138">
    <property type="entry name" value="Cu_oxidase_CS"/>
</dbReference>
<dbReference type="Pfam" id="PF07732">
    <property type="entry name" value="Cu-oxidase_3"/>
    <property type="match status" value="1"/>
</dbReference>
<keyword evidence="2" id="KW-0479">Metal-binding</keyword>
<dbReference type="Pfam" id="PF07731">
    <property type="entry name" value="Cu-oxidase_2"/>
    <property type="match status" value="1"/>
</dbReference>
<accession>A0AA39GHJ9</accession>
<dbReference type="InterPro" id="IPR011706">
    <property type="entry name" value="Cu-oxidase_C"/>
</dbReference>
<evidence type="ECO:0000256" key="1">
    <source>
        <dbReference type="ARBA" id="ARBA00010609"/>
    </source>
</evidence>
<dbReference type="AlphaFoldDB" id="A0AA39GHJ9"/>
<dbReference type="CDD" id="cd13910">
    <property type="entry name" value="CuRO_3_MCO_like_4"/>
    <property type="match status" value="1"/>
</dbReference>
<feature type="domain" description="Plastocyanin-like" evidence="10">
    <location>
        <begin position="107"/>
        <end position="220"/>
    </location>
</feature>
<name>A0AA39GHJ9_SARSR</name>
<dbReference type="InterPro" id="IPR001117">
    <property type="entry name" value="Cu-oxidase_2nd"/>
</dbReference>
<dbReference type="GO" id="GO:0005507">
    <property type="term" value="F:copper ion binding"/>
    <property type="evidence" value="ECO:0007669"/>
    <property type="project" value="InterPro"/>
</dbReference>
<proteinExistence type="inferred from homology"/>
<keyword evidence="5" id="KW-0186">Copper</keyword>
<comment type="similarity">
    <text evidence="1">Belongs to the multicopper oxidase family.</text>
</comment>
<keyword evidence="7" id="KW-0472">Membrane</keyword>
<dbReference type="PROSITE" id="PS00080">
    <property type="entry name" value="MULTICOPPER_OXIDASE2"/>
    <property type="match status" value="1"/>
</dbReference>
<evidence type="ECO:0000256" key="2">
    <source>
        <dbReference type="ARBA" id="ARBA00022723"/>
    </source>
</evidence>
<evidence type="ECO:0000256" key="4">
    <source>
        <dbReference type="ARBA" id="ARBA00023002"/>
    </source>
</evidence>
<keyword evidence="3" id="KW-0732">Signal</keyword>
<feature type="domain" description="Plastocyanin-like" evidence="9">
    <location>
        <begin position="497"/>
        <end position="603"/>
    </location>
</feature>
<dbReference type="EMBL" id="JAPDFR010000005">
    <property type="protein sequence ID" value="KAK0386803.1"/>
    <property type="molecule type" value="Genomic_DNA"/>
</dbReference>
<dbReference type="InterPro" id="IPR002355">
    <property type="entry name" value="Cu_oxidase_Cu_BS"/>
</dbReference>
<dbReference type="InterPro" id="IPR045087">
    <property type="entry name" value="Cu-oxidase_fam"/>
</dbReference>
<dbReference type="Proteomes" id="UP001175261">
    <property type="component" value="Unassembled WGS sequence"/>
</dbReference>
<evidence type="ECO:0000259" key="10">
    <source>
        <dbReference type="Pfam" id="PF07732"/>
    </source>
</evidence>
<comment type="caution">
    <text evidence="11">The sequence shown here is derived from an EMBL/GenBank/DDBJ whole genome shotgun (WGS) entry which is preliminary data.</text>
</comment>
<dbReference type="InterPro" id="IPR008972">
    <property type="entry name" value="Cupredoxin"/>
</dbReference>
<keyword evidence="6" id="KW-0325">Glycoprotein</keyword>
<dbReference type="Gene3D" id="2.60.40.420">
    <property type="entry name" value="Cupredoxins - blue copper proteins"/>
    <property type="match status" value="3"/>
</dbReference>
<dbReference type="PANTHER" id="PTHR11709:SF394">
    <property type="entry name" value="FI03373P-RELATED"/>
    <property type="match status" value="1"/>
</dbReference>
<keyword evidence="7" id="KW-0812">Transmembrane</keyword>
<protein>
    <recommendedName>
        <fullName evidence="13">Multicopper oxidase</fullName>
    </recommendedName>
</protein>
<keyword evidence="4" id="KW-0560">Oxidoreductase</keyword>
<dbReference type="InterPro" id="IPR011707">
    <property type="entry name" value="Cu-oxidase-like_N"/>
</dbReference>
<dbReference type="PROSITE" id="PS00079">
    <property type="entry name" value="MULTICOPPER_OXIDASE1"/>
    <property type="match status" value="2"/>
</dbReference>
<evidence type="ECO:0000256" key="6">
    <source>
        <dbReference type="ARBA" id="ARBA00023180"/>
    </source>
</evidence>
<dbReference type="GO" id="GO:0016491">
    <property type="term" value="F:oxidoreductase activity"/>
    <property type="evidence" value="ECO:0007669"/>
    <property type="project" value="UniProtKB-KW"/>
</dbReference>
<dbReference type="Pfam" id="PF00394">
    <property type="entry name" value="Cu-oxidase"/>
    <property type="match status" value="1"/>
</dbReference>
<dbReference type="PANTHER" id="PTHR11709">
    <property type="entry name" value="MULTI-COPPER OXIDASE"/>
    <property type="match status" value="1"/>
</dbReference>
<gene>
    <name evidence="11" type="ORF">NLU13_6639</name>
</gene>
<evidence type="ECO:0000256" key="7">
    <source>
        <dbReference type="SAM" id="Phobius"/>
    </source>
</evidence>